<proteinExistence type="predicted"/>
<sequence length="487" mass="55104">MIERVIKIYTDKFSQFSNTEFAVVDEKGKMIARTKNFENFEKSVKVELNSNYGKIYLYIKGSSDVEREVQLLKFLYTELLNYEGYIENLVQELAHRQEELGIVYDIIAKASLVFDESEIVKIIIDKIRSLISPRACVVGIFESGRLNQKYTSGEILRETSEDAEKLIEKAIETRNFVISSVEYQGRVKGMLAVPMFSGAHQIGGIFVCDEGRNFETADAKLLLTLGNYAGIILYRNKLIDEIKRTEALKQEIEIAKRIQENLLPKKIPECEGLDVCAFIKPSSSVGGDYYDFISNGKKNAFLVMDVSGHGIGAALLLSSLRSVVRLMYEITPDISELLSAINRVIYKDTSEIGMYSTIFMCEYYPEGFFVYSNAGHVPPILFKRDDGSMFELEIHGSPIGLFDDEKYGSDRIEFSKGDIIVAFTDGVTEARNSNGEFFGVERLKNIIAQNFEKSSDEICDVVVSEVMNFQKDVEQKDDITLLILKKI</sequence>
<accession>A0A0P1NTY3</accession>
<keyword evidence="4" id="KW-1185">Reference proteome</keyword>
<reference evidence="4" key="1">
    <citation type="submission" date="2015-11" db="EMBL/GenBank/DDBJ databases">
        <authorList>
            <person name="Varghese N."/>
        </authorList>
    </citation>
    <scope>NUCLEOTIDE SEQUENCE [LARGE SCALE GENOMIC DNA]</scope>
    <source>
        <strain evidence="4">JGI-23</strain>
    </source>
</reference>
<dbReference type="Gene3D" id="3.60.40.10">
    <property type="entry name" value="PPM-type phosphatase domain"/>
    <property type="match status" value="1"/>
</dbReference>
<dbReference type="EMBL" id="CZVW01000013">
    <property type="protein sequence ID" value="CUT02560.1"/>
    <property type="molecule type" value="Genomic_DNA"/>
</dbReference>
<dbReference type="RefSeq" id="WP_092350069.1">
    <property type="nucleotide sequence ID" value="NZ_CZVW01000013.1"/>
</dbReference>
<dbReference type="SMART" id="SM00331">
    <property type="entry name" value="PP2C_SIG"/>
    <property type="match status" value="1"/>
</dbReference>
<dbReference type="Proteomes" id="UP000199197">
    <property type="component" value="Unassembled WGS sequence"/>
</dbReference>
<dbReference type="PANTHER" id="PTHR43156:SF2">
    <property type="entry name" value="STAGE II SPORULATION PROTEIN E"/>
    <property type="match status" value="1"/>
</dbReference>
<name>A0A0P1NTY3_9BACT</name>
<organism evidence="3 4">
    <name type="scientific">Candidatus Chryseopegocella kryptomonas</name>
    <dbReference type="NCBI Taxonomy" id="1633643"/>
    <lineage>
        <taxon>Bacteria</taxon>
        <taxon>Pseudomonadati</taxon>
        <taxon>Candidatus Kryptoniota</taxon>
        <taxon>Candidatus Chryseopegocella</taxon>
    </lineage>
</organism>
<dbReference type="SUPFAM" id="SSF81606">
    <property type="entry name" value="PP2C-like"/>
    <property type="match status" value="1"/>
</dbReference>
<dbReference type="OrthoDB" id="9763484at2"/>
<evidence type="ECO:0000256" key="1">
    <source>
        <dbReference type="ARBA" id="ARBA00022801"/>
    </source>
</evidence>
<evidence type="ECO:0000313" key="4">
    <source>
        <dbReference type="Proteomes" id="UP000199197"/>
    </source>
</evidence>
<dbReference type="InterPro" id="IPR036457">
    <property type="entry name" value="PPM-type-like_dom_sf"/>
</dbReference>
<dbReference type="InterPro" id="IPR001932">
    <property type="entry name" value="PPM-type_phosphatase-like_dom"/>
</dbReference>
<dbReference type="SUPFAM" id="SSF55781">
    <property type="entry name" value="GAF domain-like"/>
    <property type="match status" value="1"/>
</dbReference>
<dbReference type="InterPro" id="IPR029016">
    <property type="entry name" value="GAF-like_dom_sf"/>
</dbReference>
<dbReference type="PANTHER" id="PTHR43156">
    <property type="entry name" value="STAGE II SPORULATION PROTEIN E-RELATED"/>
    <property type="match status" value="1"/>
</dbReference>
<dbReference type="InterPro" id="IPR052016">
    <property type="entry name" value="Bact_Sigma-Reg"/>
</dbReference>
<dbReference type="AlphaFoldDB" id="A0A0P1NTY3"/>
<dbReference type="Pfam" id="PF07228">
    <property type="entry name" value="SpoIIE"/>
    <property type="match status" value="1"/>
</dbReference>
<evidence type="ECO:0000259" key="2">
    <source>
        <dbReference type="SMART" id="SM00331"/>
    </source>
</evidence>
<dbReference type="Gene3D" id="3.30.450.40">
    <property type="match status" value="1"/>
</dbReference>
<keyword evidence="1" id="KW-0378">Hydrolase</keyword>
<protein>
    <submittedName>
        <fullName evidence="3">GAF domain-containing protein</fullName>
    </submittedName>
</protein>
<evidence type="ECO:0000313" key="3">
    <source>
        <dbReference type="EMBL" id="CUT02560.1"/>
    </source>
</evidence>
<dbReference type="GO" id="GO:0016791">
    <property type="term" value="F:phosphatase activity"/>
    <property type="evidence" value="ECO:0007669"/>
    <property type="project" value="TreeGrafter"/>
</dbReference>
<feature type="domain" description="PPM-type phosphatase" evidence="2">
    <location>
        <begin position="270"/>
        <end position="486"/>
    </location>
</feature>
<gene>
    <name evidence="3" type="ORF">JGI23_01275</name>
</gene>